<comment type="caution">
    <text evidence="3">The sequence shown here is derived from an EMBL/GenBank/DDBJ whole genome shotgun (WGS) entry which is preliminary data.</text>
</comment>
<dbReference type="OrthoDB" id="6455660at2"/>
<proteinExistence type="predicted"/>
<evidence type="ECO:0000313" key="4">
    <source>
        <dbReference type="Proteomes" id="UP000179588"/>
    </source>
</evidence>
<gene>
    <name evidence="3" type="ORF">A3Q29_01960</name>
    <name evidence="2" type="ORF">RG298_001934</name>
</gene>
<organism evidence="3 4">
    <name type="scientific">Providencia stuartii</name>
    <dbReference type="NCBI Taxonomy" id="588"/>
    <lineage>
        <taxon>Bacteria</taxon>
        <taxon>Pseudomonadati</taxon>
        <taxon>Pseudomonadota</taxon>
        <taxon>Gammaproteobacteria</taxon>
        <taxon>Enterobacterales</taxon>
        <taxon>Morganellaceae</taxon>
        <taxon>Providencia</taxon>
    </lineage>
</organism>
<evidence type="ECO:0000256" key="1">
    <source>
        <dbReference type="SAM" id="Phobius"/>
    </source>
</evidence>
<dbReference type="Proteomes" id="UP000179588">
    <property type="component" value="Unassembled WGS sequence"/>
</dbReference>
<reference evidence="2" key="2">
    <citation type="submission" date="2024-02" db="EMBL/GenBank/DDBJ databases">
        <authorList>
            <consortium name="Clinical and Environmental Microbiology Branch: Whole genome sequencing antimicrobial resistance pathogens in the healthcare setting"/>
        </authorList>
    </citation>
    <scope>NUCLEOTIDE SEQUENCE</scope>
    <source>
        <strain evidence="2">2021GO-0154</strain>
    </source>
</reference>
<dbReference type="EMBL" id="ABMABF030000005">
    <property type="protein sequence ID" value="EMJ5134211.1"/>
    <property type="molecule type" value="Genomic_DNA"/>
</dbReference>
<sequence>MNRQLKLGKGLVLFACLMVLLCMNQRAVGERLVAQFSSQATVIPVQTYSPSTIFQAEQSVEKGSHLSTCELSAKSLLTLSPAVIEPFFFLFLSIAALSAFCSQLFSRRANREDKRPPPRVRLHLQFCNLRD</sequence>
<dbReference type="GeneID" id="92280128"/>
<reference evidence="3 4" key="1">
    <citation type="submission" date="2016-03" db="EMBL/GenBank/DDBJ databases">
        <title>Genome sequence of Providencia stuartii strain, isolated from the salivary glands of larval Lucilia sericata.</title>
        <authorList>
            <person name="Yuan Y."/>
            <person name="Zhang Y."/>
            <person name="Fu S."/>
            <person name="Crippen T.L."/>
            <person name="Visi D."/>
            <person name="Benbow M.E."/>
            <person name="Allen M."/>
            <person name="Tomberlin J.K."/>
            <person name="Sze S.-H."/>
            <person name="Tarone A.M."/>
        </authorList>
    </citation>
    <scope>NUCLEOTIDE SEQUENCE [LARGE SCALE GENOMIC DNA]</scope>
    <source>
        <strain evidence="3 4">Crippen</strain>
    </source>
</reference>
<feature type="transmembrane region" description="Helical" evidence="1">
    <location>
        <begin position="87"/>
        <end position="105"/>
    </location>
</feature>
<evidence type="ECO:0000313" key="3">
    <source>
        <dbReference type="EMBL" id="OHT26103.1"/>
    </source>
</evidence>
<dbReference type="EMBL" id="LVIE01000001">
    <property type="protein sequence ID" value="OHT26103.1"/>
    <property type="molecule type" value="Genomic_DNA"/>
</dbReference>
<dbReference type="RefSeq" id="WP_070925061.1">
    <property type="nucleotide sequence ID" value="NZ_CANMXG010000019.1"/>
</dbReference>
<keyword evidence="1" id="KW-0472">Membrane</keyword>
<keyword evidence="1" id="KW-1133">Transmembrane helix</keyword>
<accession>A0A1S1HXS2</accession>
<keyword evidence="1" id="KW-0812">Transmembrane</keyword>
<keyword evidence="4" id="KW-1185">Reference proteome</keyword>
<name>A0A1S1HXS2_PROST</name>
<evidence type="ECO:0000313" key="2">
    <source>
        <dbReference type="EMBL" id="EMJ5134211.1"/>
    </source>
</evidence>
<protein>
    <submittedName>
        <fullName evidence="3">Metal resistance protein</fullName>
    </submittedName>
</protein>
<dbReference type="AlphaFoldDB" id="A0A1S1HXS2"/>